<dbReference type="EMBL" id="CP108222">
    <property type="protein sequence ID" value="WTT15291.1"/>
    <property type="molecule type" value="Genomic_DNA"/>
</dbReference>
<dbReference type="NCBIfam" id="NF040568">
    <property type="entry name" value="SCO2525_fam"/>
    <property type="match status" value="1"/>
</dbReference>
<gene>
    <name evidence="4" type="ORF">OHA22_07005</name>
</gene>
<dbReference type="GO" id="GO:0008168">
    <property type="term" value="F:methyltransferase activity"/>
    <property type="evidence" value="ECO:0007669"/>
    <property type="project" value="UniProtKB-KW"/>
</dbReference>
<accession>A0AAU1ZV19</accession>
<dbReference type="GO" id="GO:0032259">
    <property type="term" value="P:methylation"/>
    <property type="evidence" value="ECO:0007669"/>
    <property type="project" value="UniProtKB-KW"/>
</dbReference>
<dbReference type="InterPro" id="IPR029063">
    <property type="entry name" value="SAM-dependent_MTases_sf"/>
</dbReference>
<keyword evidence="3" id="KW-0949">S-adenosyl-L-methionine</keyword>
<evidence type="ECO:0000313" key="4">
    <source>
        <dbReference type="EMBL" id="WTT15291.1"/>
    </source>
</evidence>
<name>A0AAU1ZV19_9ACTN</name>
<evidence type="ECO:0000256" key="1">
    <source>
        <dbReference type="ARBA" id="ARBA00022603"/>
    </source>
</evidence>
<evidence type="ECO:0000256" key="3">
    <source>
        <dbReference type="ARBA" id="ARBA00022691"/>
    </source>
</evidence>
<dbReference type="PANTHER" id="PTHR10867:SF17">
    <property type="entry name" value="NICOTINAMIDE N-METHYLTRANSFERASE"/>
    <property type="match status" value="1"/>
</dbReference>
<organism evidence="4">
    <name type="scientific">Streptomyces sp. NBC_00093</name>
    <dbReference type="NCBI Taxonomy" id="2975649"/>
    <lineage>
        <taxon>Bacteria</taxon>
        <taxon>Bacillati</taxon>
        <taxon>Actinomycetota</taxon>
        <taxon>Actinomycetes</taxon>
        <taxon>Kitasatosporales</taxon>
        <taxon>Streptomycetaceae</taxon>
        <taxon>Streptomyces</taxon>
    </lineage>
</organism>
<keyword evidence="1 4" id="KW-0489">Methyltransferase</keyword>
<dbReference type="SUPFAM" id="SSF53335">
    <property type="entry name" value="S-adenosyl-L-methionine-dependent methyltransferases"/>
    <property type="match status" value="1"/>
</dbReference>
<reference evidence="4" key="1">
    <citation type="submission" date="2022-10" db="EMBL/GenBank/DDBJ databases">
        <title>The complete genomes of actinobacterial strains from the NBC collection.</title>
        <authorList>
            <person name="Joergensen T.S."/>
            <person name="Alvarez Arevalo M."/>
            <person name="Sterndorff E.B."/>
            <person name="Faurdal D."/>
            <person name="Vuksanovic O."/>
            <person name="Mourched A.-S."/>
            <person name="Charusanti P."/>
            <person name="Shaw S."/>
            <person name="Blin K."/>
            <person name="Weber T."/>
        </authorList>
    </citation>
    <scope>NUCLEOTIDE SEQUENCE</scope>
    <source>
        <strain evidence="4">NBC_00093</strain>
    </source>
</reference>
<proteinExistence type="predicted"/>
<dbReference type="AlphaFoldDB" id="A0AAU1ZV19"/>
<sequence>MREPIVEVLNRDVPWDSFDVSAYVEHNYQNLAPEDSEVLAIVRDHFAAHFRESTQVRAGRDGGQAALRGLDVGTGGNLYPALAILPWCREITLCDRSESNVGWLKEQKAALLASGGEWMWGHFWDILRERTAYHSIEEPRGGLGAAIRIQRENLFQLPPVTWDVGTMFFVAESMSTSHDEFKEAVACFLRALEPGAPFAAAFVRESKGYPVGSQFFPACSVDETEVRDSLDQYAEKVEVSVVYPAERPLREGYTGMIVACGRRNSELAGHHDR</sequence>
<evidence type="ECO:0000256" key="2">
    <source>
        <dbReference type="ARBA" id="ARBA00022679"/>
    </source>
</evidence>
<dbReference type="Pfam" id="PF01234">
    <property type="entry name" value="NNMT_PNMT_TEMT"/>
    <property type="match status" value="1"/>
</dbReference>
<dbReference type="PANTHER" id="PTHR10867">
    <property type="entry name" value="NNMT/PNMT/TEMT FAMILY MEMBER"/>
    <property type="match status" value="1"/>
</dbReference>
<protein>
    <submittedName>
        <fullName evidence="4">SCO2525 family SAM-dependent methyltransferase</fullName>
    </submittedName>
</protein>
<dbReference type="Gene3D" id="3.40.50.150">
    <property type="entry name" value="Vaccinia Virus protein VP39"/>
    <property type="match status" value="1"/>
</dbReference>
<keyword evidence="2" id="KW-0808">Transferase</keyword>
<dbReference type="PROSITE" id="PS51681">
    <property type="entry name" value="SAM_MT_NNMT_PNMT_TEMT"/>
    <property type="match status" value="1"/>
</dbReference>
<dbReference type="InterPro" id="IPR000940">
    <property type="entry name" value="NNMT_TEMT_trans"/>
</dbReference>